<dbReference type="AlphaFoldDB" id="A0A5N5G8G4"/>
<evidence type="ECO:0000313" key="3">
    <source>
        <dbReference type="EMBL" id="KAB2611643.1"/>
    </source>
</evidence>
<keyword evidence="2" id="KW-1133">Transmembrane helix</keyword>
<organism evidence="3 4">
    <name type="scientific">Pyrus ussuriensis x Pyrus communis</name>
    <dbReference type="NCBI Taxonomy" id="2448454"/>
    <lineage>
        <taxon>Eukaryota</taxon>
        <taxon>Viridiplantae</taxon>
        <taxon>Streptophyta</taxon>
        <taxon>Embryophyta</taxon>
        <taxon>Tracheophyta</taxon>
        <taxon>Spermatophyta</taxon>
        <taxon>Magnoliopsida</taxon>
        <taxon>eudicotyledons</taxon>
        <taxon>Gunneridae</taxon>
        <taxon>Pentapetalae</taxon>
        <taxon>rosids</taxon>
        <taxon>fabids</taxon>
        <taxon>Rosales</taxon>
        <taxon>Rosaceae</taxon>
        <taxon>Amygdaloideae</taxon>
        <taxon>Maleae</taxon>
        <taxon>Pyrus</taxon>
    </lineage>
</organism>
<evidence type="ECO:0000313" key="4">
    <source>
        <dbReference type="Proteomes" id="UP000327157"/>
    </source>
</evidence>
<reference evidence="3 4" key="3">
    <citation type="submission" date="2019-11" db="EMBL/GenBank/DDBJ databases">
        <title>A de novo genome assembly of a pear dwarfing rootstock.</title>
        <authorList>
            <person name="Wang F."/>
            <person name="Wang J."/>
            <person name="Li S."/>
            <person name="Zhang Y."/>
            <person name="Fang M."/>
            <person name="Ma L."/>
            <person name="Zhao Y."/>
            <person name="Jiang S."/>
        </authorList>
    </citation>
    <scope>NUCLEOTIDE SEQUENCE [LARGE SCALE GENOMIC DNA]</scope>
    <source>
        <strain evidence="3">S2</strain>
        <tissue evidence="3">Leaf</tissue>
    </source>
</reference>
<keyword evidence="2" id="KW-0472">Membrane</keyword>
<feature type="transmembrane region" description="Helical" evidence="2">
    <location>
        <begin position="51"/>
        <end position="70"/>
    </location>
</feature>
<gene>
    <name evidence="3" type="ORF">D8674_019675</name>
</gene>
<evidence type="ECO:0000256" key="1">
    <source>
        <dbReference type="SAM" id="MobiDB-lite"/>
    </source>
</evidence>
<feature type="region of interest" description="Disordered" evidence="1">
    <location>
        <begin position="1"/>
        <end position="22"/>
    </location>
</feature>
<dbReference type="Proteomes" id="UP000327157">
    <property type="component" value="Chromosome 17"/>
</dbReference>
<dbReference type="EMBL" id="SMOL01000487">
    <property type="protein sequence ID" value="KAB2611643.1"/>
    <property type="molecule type" value="Genomic_DNA"/>
</dbReference>
<accession>A0A5N5G8G4</accession>
<keyword evidence="4" id="KW-1185">Reference proteome</keyword>
<proteinExistence type="predicted"/>
<reference evidence="4" key="2">
    <citation type="submission" date="2019-10" db="EMBL/GenBank/DDBJ databases">
        <title>A de novo genome assembly of a pear dwarfing rootstock.</title>
        <authorList>
            <person name="Wang F."/>
            <person name="Wang J."/>
            <person name="Li S."/>
            <person name="Zhang Y."/>
            <person name="Fang M."/>
            <person name="Ma L."/>
            <person name="Zhao Y."/>
            <person name="Jiang S."/>
        </authorList>
    </citation>
    <scope>NUCLEOTIDE SEQUENCE [LARGE SCALE GENOMIC DNA]</scope>
</reference>
<reference evidence="3 4" key="1">
    <citation type="submission" date="2019-09" db="EMBL/GenBank/DDBJ databases">
        <authorList>
            <person name="Ou C."/>
        </authorList>
    </citation>
    <scope>NUCLEOTIDE SEQUENCE [LARGE SCALE GENOMIC DNA]</scope>
    <source>
        <strain evidence="3">S2</strain>
        <tissue evidence="3">Leaf</tissue>
    </source>
</reference>
<name>A0A5N5G8G4_9ROSA</name>
<evidence type="ECO:0000256" key="2">
    <source>
        <dbReference type="SAM" id="Phobius"/>
    </source>
</evidence>
<protein>
    <submittedName>
        <fullName evidence="3">Uncharacterized protein</fullName>
    </submittedName>
</protein>
<sequence>MITHFLNFESEHQNPIGSRLKKNPHGEAVQLLETSEFEIGLPKVFDGDKTMVHFLEFVLLMGSLLIAPLLHGFAEYSSNHNGVD</sequence>
<keyword evidence="2" id="KW-0812">Transmembrane</keyword>
<comment type="caution">
    <text evidence="3">The sequence shown here is derived from an EMBL/GenBank/DDBJ whole genome shotgun (WGS) entry which is preliminary data.</text>
</comment>